<dbReference type="PANTHER" id="PTHR43692:SF1">
    <property type="entry name" value="UDP-N-ACETYLMURAMOYLALANINE--D-GLUTAMATE LIGASE"/>
    <property type="match status" value="1"/>
</dbReference>
<name>A0A840QLC7_9BACI</name>
<keyword evidence="17 18" id="KW-0131">Cell cycle</keyword>
<dbReference type="SUPFAM" id="SSF51984">
    <property type="entry name" value="MurCD N-terminal domain"/>
    <property type="match status" value="1"/>
</dbReference>
<evidence type="ECO:0000256" key="9">
    <source>
        <dbReference type="ARBA" id="ARBA00022741"/>
    </source>
</evidence>
<keyword evidence="22" id="KW-1185">Reference proteome</keyword>
<dbReference type="Pfam" id="PF21799">
    <property type="entry name" value="MurD-like_N"/>
    <property type="match status" value="1"/>
</dbReference>
<dbReference type="InterPro" id="IPR013221">
    <property type="entry name" value="Mur_ligase_cen"/>
</dbReference>
<keyword evidence="12 17" id="KW-0573">Peptidoglycan synthesis</keyword>
<dbReference type="InterPro" id="IPR036565">
    <property type="entry name" value="Mur-like_cat_sf"/>
</dbReference>
<dbReference type="GO" id="GO:0009252">
    <property type="term" value="P:peptidoglycan biosynthetic process"/>
    <property type="evidence" value="ECO:0007669"/>
    <property type="project" value="UniProtKB-UniRule"/>
</dbReference>
<evidence type="ECO:0000256" key="6">
    <source>
        <dbReference type="ARBA" id="ARBA00015655"/>
    </source>
</evidence>
<dbReference type="GO" id="GO:0071555">
    <property type="term" value="P:cell wall organization"/>
    <property type="evidence" value="ECO:0007669"/>
    <property type="project" value="UniProtKB-KW"/>
</dbReference>
<evidence type="ECO:0000256" key="10">
    <source>
        <dbReference type="ARBA" id="ARBA00022840"/>
    </source>
</evidence>
<evidence type="ECO:0000256" key="17">
    <source>
        <dbReference type="HAMAP-Rule" id="MF_00639"/>
    </source>
</evidence>
<keyword evidence="13 17" id="KW-0961">Cell wall biogenesis/degradation</keyword>
<dbReference type="EMBL" id="JACHHB010000001">
    <property type="protein sequence ID" value="MBB5172174.1"/>
    <property type="molecule type" value="Genomic_DNA"/>
</dbReference>
<protein>
    <recommendedName>
        <fullName evidence="6 17">UDP-N-acetylmuramoylalanine--D-glutamate ligase</fullName>
        <ecNumber evidence="5 17">6.3.2.9</ecNumber>
    </recommendedName>
    <alternativeName>
        <fullName evidence="15 17">D-glutamic acid-adding enzyme</fullName>
    </alternativeName>
    <alternativeName>
        <fullName evidence="14 17">UDP-N-acetylmuramoyl-L-alanyl-D-glutamate synthetase</fullName>
    </alternativeName>
</protein>
<dbReference type="EC" id="6.3.2.9" evidence="5 17"/>
<keyword evidence="9 17" id="KW-0547">Nucleotide-binding</keyword>
<comment type="subcellular location">
    <subcellularLocation>
        <location evidence="2 17 18">Cytoplasm</location>
    </subcellularLocation>
</comment>
<dbReference type="AlphaFoldDB" id="A0A840QLC7"/>
<evidence type="ECO:0000256" key="12">
    <source>
        <dbReference type="ARBA" id="ARBA00022984"/>
    </source>
</evidence>
<comment type="similarity">
    <text evidence="4 17">Belongs to the MurCDEF family.</text>
</comment>
<dbReference type="Gene3D" id="3.40.1190.10">
    <property type="entry name" value="Mur-like, catalytic domain"/>
    <property type="match status" value="1"/>
</dbReference>
<evidence type="ECO:0000256" key="14">
    <source>
        <dbReference type="ARBA" id="ARBA00030398"/>
    </source>
</evidence>
<comment type="function">
    <text evidence="1 17 18">Cell wall formation. Catalyzes the addition of glutamate to the nucleotide precursor UDP-N-acetylmuramoyl-L-alanine (UMA).</text>
</comment>
<evidence type="ECO:0000256" key="1">
    <source>
        <dbReference type="ARBA" id="ARBA00002734"/>
    </source>
</evidence>
<keyword evidence="11 17" id="KW-0133">Cell shape</keyword>
<keyword evidence="7 17" id="KW-0963">Cytoplasm</keyword>
<feature type="binding site" evidence="17">
    <location>
        <begin position="118"/>
        <end position="124"/>
    </location>
    <ligand>
        <name>ATP</name>
        <dbReference type="ChEBI" id="CHEBI:30616"/>
    </ligand>
</feature>
<dbReference type="SUPFAM" id="SSF53623">
    <property type="entry name" value="MurD-like peptide ligases, catalytic domain"/>
    <property type="match status" value="1"/>
</dbReference>
<dbReference type="Pfam" id="PF08245">
    <property type="entry name" value="Mur_ligase_M"/>
    <property type="match status" value="1"/>
</dbReference>
<evidence type="ECO:0000313" key="22">
    <source>
        <dbReference type="Proteomes" id="UP000551878"/>
    </source>
</evidence>
<sequence length="452" mass="49758">MREIDDVNGKHVLVLGLAKSGFAAINLLLKLGAKVTVNERREIEGDESLWLENRGIKAVGGSHPVSLLDENVDFVVKNPGIPYTNPMVEKAQEMNIPVWTEVELAYRVNPGCLVGITGSNGKTTTTTMVFEMLDEMDKPARLAGNIGYVASEVVQEATSETTVVTELSSFQLQGTETFRPNIAVFLNVVDAHLDYHGTREAYQHAKAQLFANQTKTDVLIYNADDPTVCQLVSNADANKRPFSMSTPLKEGAYVQGGMIYLKGEPLMRTRDVALPGDYNIENALAASLAANESGVSAEVIRSVLENFQGVKHRLQYVDTVNERTFYNNSKATNILATQKALSAFPDKPVVLIAGGLDRGNEFDELIEHLNHYVHHLVCYGETANKLANAGHRSQNTNVSKVNTLEEAVEEAYRQSNQGDMILLSPACASWDQFSTFEERGDRFIQCVENLSK</sequence>
<evidence type="ECO:0000256" key="18">
    <source>
        <dbReference type="RuleBase" id="RU003664"/>
    </source>
</evidence>
<evidence type="ECO:0000259" key="20">
    <source>
        <dbReference type="Pfam" id="PF08245"/>
    </source>
</evidence>
<dbReference type="GO" id="GO:0008360">
    <property type="term" value="P:regulation of cell shape"/>
    <property type="evidence" value="ECO:0007669"/>
    <property type="project" value="UniProtKB-KW"/>
</dbReference>
<accession>A0A840QLC7</accession>
<keyword evidence="10 17" id="KW-0067">ATP-binding</keyword>
<evidence type="ECO:0000256" key="7">
    <source>
        <dbReference type="ARBA" id="ARBA00022490"/>
    </source>
</evidence>
<feature type="domain" description="Mur ligase C-terminal" evidence="19">
    <location>
        <begin position="312"/>
        <end position="427"/>
    </location>
</feature>
<dbReference type="HAMAP" id="MF_00639">
    <property type="entry name" value="MurD"/>
    <property type="match status" value="1"/>
</dbReference>
<feature type="domain" description="Mur ligase central" evidence="20">
    <location>
        <begin position="116"/>
        <end position="290"/>
    </location>
</feature>
<dbReference type="NCBIfam" id="TIGR01087">
    <property type="entry name" value="murD"/>
    <property type="match status" value="1"/>
</dbReference>
<dbReference type="GO" id="GO:0005524">
    <property type="term" value="F:ATP binding"/>
    <property type="evidence" value="ECO:0007669"/>
    <property type="project" value="UniProtKB-UniRule"/>
</dbReference>
<evidence type="ECO:0000256" key="13">
    <source>
        <dbReference type="ARBA" id="ARBA00023316"/>
    </source>
</evidence>
<comment type="pathway">
    <text evidence="3 17 18">Cell wall biogenesis; peptidoglycan biosynthesis.</text>
</comment>
<evidence type="ECO:0000256" key="16">
    <source>
        <dbReference type="ARBA" id="ARBA00047632"/>
    </source>
</evidence>
<keyword evidence="17 18" id="KW-0132">Cell division</keyword>
<dbReference type="GO" id="GO:0008764">
    <property type="term" value="F:UDP-N-acetylmuramoylalanine-D-glutamate ligase activity"/>
    <property type="evidence" value="ECO:0007669"/>
    <property type="project" value="UniProtKB-UniRule"/>
</dbReference>
<organism evidence="21 22">
    <name type="scientific">Texcoconibacillus texcoconensis</name>
    <dbReference type="NCBI Taxonomy" id="1095777"/>
    <lineage>
        <taxon>Bacteria</taxon>
        <taxon>Bacillati</taxon>
        <taxon>Bacillota</taxon>
        <taxon>Bacilli</taxon>
        <taxon>Bacillales</taxon>
        <taxon>Bacillaceae</taxon>
        <taxon>Texcoconibacillus</taxon>
    </lineage>
</organism>
<evidence type="ECO:0000313" key="21">
    <source>
        <dbReference type="EMBL" id="MBB5172174.1"/>
    </source>
</evidence>
<gene>
    <name evidence="17" type="primary">murD</name>
    <name evidence="21" type="ORF">HNQ41_000314</name>
</gene>
<dbReference type="RefSeq" id="WP_184662646.1">
    <property type="nucleotide sequence ID" value="NZ_JACHHB010000001.1"/>
</dbReference>
<dbReference type="GO" id="GO:0005737">
    <property type="term" value="C:cytoplasm"/>
    <property type="evidence" value="ECO:0007669"/>
    <property type="project" value="UniProtKB-SubCell"/>
</dbReference>
<evidence type="ECO:0000256" key="5">
    <source>
        <dbReference type="ARBA" id="ARBA00012212"/>
    </source>
</evidence>
<dbReference type="UniPathway" id="UPA00219"/>
<keyword evidence="8 17" id="KW-0436">Ligase</keyword>
<evidence type="ECO:0000256" key="11">
    <source>
        <dbReference type="ARBA" id="ARBA00022960"/>
    </source>
</evidence>
<evidence type="ECO:0000256" key="2">
    <source>
        <dbReference type="ARBA" id="ARBA00004496"/>
    </source>
</evidence>
<dbReference type="Gene3D" id="3.90.190.20">
    <property type="entry name" value="Mur ligase, C-terminal domain"/>
    <property type="match status" value="1"/>
</dbReference>
<dbReference type="Gene3D" id="3.40.50.720">
    <property type="entry name" value="NAD(P)-binding Rossmann-like Domain"/>
    <property type="match status" value="1"/>
</dbReference>
<evidence type="ECO:0000256" key="15">
    <source>
        <dbReference type="ARBA" id="ARBA00032324"/>
    </source>
</evidence>
<dbReference type="InterPro" id="IPR036615">
    <property type="entry name" value="Mur_ligase_C_dom_sf"/>
</dbReference>
<proteinExistence type="inferred from homology"/>
<comment type="catalytic activity">
    <reaction evidence="16 17 18">
        <text>UDP-N-acetyl-alpha-D-muramoyl-L-alanine + D-glutamate + ATP = UDP-N-acetyl-alpha-D-muramoyl-L-alanyl-D-glutamate + ADP + phosphate + H(+)</text>
        <dbReference type="Rhea" id="RHEA:16429"/>
        <dbReference type="ChEBI" id="CHEBI:15378"/>
        <dbReference type="ChEBI" id="CHEBI:29986"/>
        <dbReference type="ChEBI" id="CHEBI:30616"/>
        <dbReference type="ChEBI" id="CHEBI:43474"/>
        <dbReference type="ChEBI" id="CHEBI:83898"/>
        <dbReference type="ChEBI" id="CHEBI:83900"/>
        <dbReference type="ChEBI" id="CHEBI:456216"/>
        <dbReference type="EC" id="6.3.2.9"/>
    </reaction>
</comment>
<dbReference type="InterPro" id="IPR004101">
    <property type="entry name" value="Mur_ligase_C"/>
</dbReference>
<reference evidence="21 22" key="1">
    <citation type="submission" date="2020-08" db="EMBL/GenBank/DDBJ databases">
        <title>Genomic Encyclopedia of Type Strains, Phase IV (KMG-IV): sequencing the most valuable type-strain genomes for metagenomic binning, comparative biology and taxonomic classification.</title>
        <authorList>
            <person name="Goeker M."/>
        </authorList>
    </citation>
    <scope>NUCLEOTIDE SEQUENCE [LARGE SCALE GENOMIC DNA]</scope>
    <source>
        <strain evidence="21 22">DSM 24696</strain>
    </source>
</reference>
<evidence type="ECO:0000256" key="4">
    <source>
        <dbReference type="ARBA" id="ARBA00010416"/>
    </source>
</evidence>
<comment type="caution">
    <text evidence="21">The sequence shown here is derived from an EMBL/GenBank/DDBJ whole genome shotgun (WGS) entry which is preliminary data.</text>
</comment>
<dbReference type="PANTHER" id="PTHR43692">
    <property type="entry name" value="UDP-N-ACETYLMURAMOYLALANINE--D-GLUTAMATE LIGASE"/>
    <property type="match status" value="1"/>
</dbReference>
<dbReference type="GO" id="GO:0051301">
    <property type="term" value="P:cell division"/>
    <property type="evidence" value="ECO:0007669"/>
    <property type="project" value="UniProtKB-KW"/>
</dbReference>
<evidence type="ECO:0000259" key="19">
    <source>
        <dbReference type="Pfam" id="PF02875"/>
    </source>
</evidence>
<dbReference type="Pfam" id="PF02875">
    <property type="entry name" value="Mur_ligase_C"/>
    <property type="match status" value="1"/>
</dbReference>
<evidence type="ECO:0000256" key="8">
    <source>
        <dbReference type="ARBA" id="ARBA00022598"/>
    </source>
</evidence>
<evidence type="ECO:0000256" key="3">
    <source>
        <dbReference type="ARBA" id="ARBA00004752"/>
    </source>
</evidence>
<dbReference type="InterPro" id="IPR005762">
    <property type="entry name" value="MurD"/>
</dbReference>
<dbReference type="Proteomes" id="UP000551878">
    <property type="component" value="Unassembled WGS sequence"/>
</dbReference>
<dbReference type="SUPFAM" id="SSF53244">
    <property type="entry name" value="MurD-like peptide ligases, peptide-binding domain"/>
    <property type="match status" value="1"/>
</dbReference>